<evidence type="ECO:0000256" key="4">
    <source>
        <dbReference type="PROSITE-ProRule" id="PRU00335"/>
    </source>
</evidence>
<comment type="caution">
    <text evidence="7">The sequence shown here is derived from an EMBL/GenBank/DDBJ whole genome shotgun (WGS) entry which is preliminary data.</text>
</comment>
<evidence type="ECO:0000259" key="6">
    <source>
        <dbReference type="PROSITE" id="PS50977"/>
    </source>
</evidence>
<keyword evidence="1" id="KW-0805">Transcription regulation</keyword>
<feature type="region of interest" description="Disordered" evidence="5">
    <location>
        <begin position="181"/>
        <end position="228"/>
    </location>
</feature>
<evidence type="ECO:0000256" key="5">
    <source>
        <dbReference type="SAM" id="MobiDB-lite"/>
    </source>
</evidence>
<feature type="domain" description="HTH tetR-type" evidence="6">
    <location>
        <begin position="4"/>
        <end position="64"/>
    </location>
</feature>
<reference evidence="7 8" key="1">
    <citation type="journal article" date="2019" name="Int. J. Syst. Evol. Microbiol.">
        <title>The Global Catalogue of Microorganisms (GCM) 10K type strain sequencing project: providing services to taxonomists for standard genome sequencing and annotation.</title>
        <authorList>
            <consortium name="The Broad Institute Genomics Platform"/>
            <consortium name="The Broad Institute Genome Sequencing Center for Infectious Disease"/>
            <person name="Wu L."/>
            <person name="Ma J."/>
        </authorList>
    </citation>
    <scope>NUCLEOTIDE SEQUENCE [LARGE SCALE GENOMIC DNA]</scope>
    <source>
        <strain evidence="7 8">JCM 15313</strain>
    </source>
</reference>
<dbReference type="InterPro" id="IPR009057">
    <property type="entry name" value="Homeodomain-like_sf"/>
</dbReference>
<dbReference type="PANTHER" id="PTHR47506:SF1">
    <property type="entry name" value="HTH-TYPE TRANSCRIPTIONAL REGULATOR YJDC"/>
    <property type="match status" value="1"/>
</dbReference>
<feature type="compositionally biased region" description="Pro residues" evidence="5">
    <location>
        <begin position="201"/>
        <end position="228"/>
    </location>
</feature>
<protein>
    <submittedName>
        <fullName evidence="7">TetR/AcrR family transcriptional regulator</fullName>
    </submittedName>
</protein>
<dbReference type="InterPro" id="IPR001647">
    <property type="entry name" value="HTH_TetR"/>
</dbReference>
<dbReference type="EMBL" id="BAAAPC010000006">
    <property type="protein sequence ID" value="GAA1991508.1"/>
    <property type="molecule type" value="Genomic_DNA"/>
</dbReference>
<keyword evidence="3" id="KW-0804">Transcription</keyword>
<proteinExistence type="predicted"/>
<dbReference type="RefSeq" id="WP_344161310.1">
    <property type="nucleotide sequence ID" value="NZ_BAAAPC010000006.1"/>
</dbReference>
<sequence>MELPEVRERVLEAAGRLFYRDGIQAVGMDAIRAASGISLKRLYQCFPSKESLVTHYLAERDTNWRDALVRFVDAADTDSPRTLAVFDFLAAWFTTDDFRGCSFINAFGELGARSEPVAHAVYAHKRTLLLHLQDFLRRDGITEPARLAEQLLLLVDGAIVCAATGGNPNAADDARSVAAGLLAGSPRSSGTPLPEARATPAPAPHEPPSPTPTEAAPPPPLLDTPPRS</sequence>
<evidence type="ECO:0000313" key="8">
    <source>
        <dbReference type="Proteomes" id="UP001501585"/>
    </source>
</evidence>
<evidence type="ECO:0000256" key="3">
    <source>
        <dbReference type="ARBA" id="ARBA00023163"/>
    </source>
</evidence>
<keyword evidence="2 4" id="KW-0238">DNA-binding</keyword>
<dbReference type="InterPro" id="IPR036271">
    <property type="entry name" value="Tet_transcr_reg_TetR-rel_C_sf"/>
</dbReference>
<organism evidence="7 8">
    <name type="scientific">Nocardiopsis rhodophaea</name>
    <dbReference type="NCBI Taxonomy" id="280238"/>
    <lineage>
        <taxon>Bacteria</taxon>
        <taxon>Bacillati</taxon>
        <taxon>Actinomycetota</taxon>
        <taxon>Actinomycetes</taxon>
        <taxon>Streptosporangiales</taxon>
        <taxon>Nocardiopsidaceae</taxon>
        <taxon>Nocardiopsis</taxon>
    </lineage>
</organism>
<keyword evidence="8" id="KW-1185">Reference proteome</keyword>
<name>A0ABN2SRW8_9ACTN</name>
<feature type="compositionally biased region" description="Low complexity" evidence="5">
    <location>
        <begin position="191"/>
        <end position="200"/>
    </location>
</feature>
<evidence type="ECO:0000313" key="7">
    <source>
        <dbReference type="EMBL" id="GAA1991508.1"/>
    </source>
</evidence>
<dbReference type="Proteomes" id="UP001501585">
    <property type="component" value="Unassembled WGS sequence"/>
</dbReference>
<dbReference type="PROSITE" id="PS50977">
    <property type="entry name" value="HTH_TETR_2"/>
    <property type="match status" value="1"/>
</dbReference>
<dbReference type="PRINTS" id="PR00455">
    <property type="entry name" value="HTHTETR"/>
</dbReference>
<evidence type="ECO:0000256" key="2">
    <source>
        <dbReference type="ARBA" id="ARBA00023125"/>
    </source>
</evidence>
<feature type="DNA-binding region" description="H-T-H motif" evidence="4">
    <location>
        <begin position="27"/>
        <end position="46"/>
    </location>
</feature>
<evidence type="ECO:0000256" key="1">
    <source>
        <dbReference type="ARBA" id="ARBA00023015"/>
    </source>
</evidence>
<dbReference type="SUPFAM" id="SSF46689">
    <property type="entry name" value="Homeodomain-like"/>
    <property type="match status" value="1"/>
</dbReference>
<dbReference type="Gene3D" id="1.10.357.10">
    <property type="entry name" value="Tetracycline Repressor, domain 2"/>
    <property type="match status" value="1"/>
</dbReference>
<dbReference type="Pfam" id="PF00440">
    <property type="entry name" value="TetR_N"/>
    <property type="match status" value="1"/>
</dbReference>
<dbReference type="PANTHER" id="PTHR47506">
    <property type="entry name" value="TRANSCRIPTIONAL REGULATORY PROTEIN"/>
    <property type="match status" value="1"/>
</dbReference>
<accession>A0ABN2SRW8</accession>
<gene>
    <name evidence="7" type="ORF">GCM10009799_16740</name>
</gene>
<dbReference type="SUPFAM" id="SSF48498">
    <property type="entry name" value="Tetracyclin repressor-like, C-terminal domain"/>
    <property type="match status" value="1"/>
</dbReference>